<dbReference type="InterPro" id="IPR026015">
    <property type="entry name" value="ATP_synth_OSCP/delta_N_sf"/>
</dbReference>
<dbReference type="GO" id="GO:0046933">
    <property type="term" value="F:proton-transporting ATP synthase activity, rotational mechanism"/>
    <property type="evidence" value="ECO:0007669"/>
    <property type="project" value="UniProtKB-UniRule"/>
</dbReference>
<comment type="function">
    <text evidence="7">This protein is part of the stalk that links CF(0) to CF(1). It either transmits conformational changes from CF(0) to CF(1) or is implicated in proton conduction.</text>
</comment>
<evidence type="ECO:0000256" key="5">
    <source>
        <dbReference type="ARBA" id="ARBA00023136"/>
    </source>
</evidence>
<keyword evidence="7" id="KW-1003">Cell membrane</keyword>
<dbReference type="NCBIfam" id="TIGR01145">
    <property type="entry name" value="ATP_synt_delta"/>
    <property type="match status" value="1"/>
</dbReference>
<keyword evidence="9" id="KW-1185">Reference proteome</keyword>
<dbReference type="RefSeq" id="WP_106480032.1">
    <property type="nucleotide sequence ID" value="NZ_CP032819.1"/>
</dbReference>
<dbReference type="HAMAP" id="MF_01416">
    <property type="entry name" value="ATP_synth_delta_bact"/>
    <property type="match status" value="1"/>
</dbReference>
<dbReference type="PROSITE" id="PS00389">
    <property type="entry name" value="ATPASE_DELTA"/>
    <property type="match status" value="1"/>
</dbReference>
<gene>
    <name evidence="7" type="primary">atpH</name>
    <name evidence="8" type="ORF">D8S85_06720</name>
</gene>
<comment type="similarity">
    <text evidence="7">Belongs to the ATPase delta chain family.</text>
</comment>
<evidence type="ECO:0000256" key="7">
    <source>
        <dbReference type="HAMAP-Rule" id="MF_01416"/>
    </source>
</evidence>
<keyword evidence="3 7" id="KW-0375">Hydrogen ion transport</keyword>
<dbReference type="KEGG" id="buy:D8S85_06720"/>
<evidence type="ECO:0000313" key="8">
    <source>
        <dbReference type="EMBL" id="AZS29283.1"/>
    </source>
</evidence>
<dbReference type="PRINTS" id="PR00125">
    <property type="entry name" value="ATPASEDELTA"/>
</dbReference>
<dbReference type="Proteomes" id="UP000270673">
    <property type="component" value="Chromosome"/>
</dbReference>
<protein>
    <recommendedName>
        <fullName evidence="7">ATP synthase subunit delta</fullName>
    </recommendedName>
    <alternativeName>
        <fullName evidence="7">ATP synthase F(1) sector subunit delta</fullName>
    </alternativeName>
    <alternativeName>
        <fullName evidence="7">F-type ATPase subunit delta</fullName>
        <shortName evidence="7">F-ATPase subunit delta</shortName>
    </alternativeName>
</protein>
<reference evidence="8 9" key="1">
    <citation type="submission" date="2018-10" db="EMBL/GenBank/DDBJ databases">
        <title>Butyricimonas faecalis sp. nov., isolated from human faeces and emended description of the genus Butyricimonas.</title>
        <authorList>
            <person name="Le Roy T."/>
            <person name="Van der Smissen P."/>
            <person name="Paquot A."/>
            <person name="Delzenne N."/>
            <person name="Muccioli G."/>
            <person name="Collet J.-F."/>
            <person name="Cani P.D."/>
        </authorList>
    </citation>
    <scope>NUCLEOTIDE SEQUENCE [LARGE SCALE GENOMIC DNA]</scope>
    <source>
        <strain evidence="8 9">H184</strain>
    </source>
</reference>
<comment type="subcellular location">
    <subcellularLocation>
        <location evidence="7">Cell membrane</location>
        <topology evidence="7">Peripheral membrane protein</topology>
    </subcellularLocation>
    <subcellularLocation>
        <location evidence="1">Membrane</location>
    </subcellularLocation>
</comment>
<dbReference type="GO" id="GO:0016787">
    <property type="term" value="F:hydrolase activity"/>
    <property type="evidence" value="ECO:0007669"/>
    <property type="project" value="UniProtKB-KW"/>
</dbReference>
<sequence length="182" mass="21074">MDEGLIARRYAKAVFRYAQELNATDAVYEKMKLFEKNYIAHPDLQKALLNPLLSPEDKEMLLSTAIGIEPGEAYIKGIRLLIRNHREMYVRSICLMFQKIYRAANGIIRVKIITAMELSDETMDKIKEFVRRHTDKTIEFVHKVDPSIIGGFILQIGPRQLDASLMKELKEMSLQFGFSDYK</sequence>
<proteinExistence type="inferred from homology"/>
<dbReference type="PANTHER" id="PTHR11910">
    <property type="entry name" value="ATP SYNTHASE DELTA CHAIN"/>
    <property type="match status" value="1"/>
</dbReference>
<keyword evidence="6 7" id="KW-0066">ATP synthesis</keyword>
<dbReference type="SUPFAM" id="SSF47928">
    <property type="entry name" value="N-terminal domain of the delta subunit of the F1F0-ATP synthase"/>
    <property type="match status" value="1"/>
</dbReference>
<dbReference type="GO" id="GO:0045259">
    <property type="term" value="C:proton-transporting ATP synthase complex"/>
    <property type="evidence" value="ECO:0007669"/>
    <property type="project" value="UniProtKB-KW"/>
</dbReference>
<dbReference type="Pfam" id="PF00213">
    <property type="entry name" value="OSCP"/>
    <property type="match status" value="1"/>
</dbReference>
<evidence type="ECO:0000256" key="4">
    <source>
        <dbReference type="ARBA" id="ARBA00023065"/>
    </source>
</evidence>
<dbReference type="OrthoDB" id="9802471at2"/>
<keyword evidence="5 7" id="KW-0472">Membrane</keyword>
<keyword evidence="4 7" id="KW-0406">Ion transport</keyword>
<dbReference type="GO" id="GO:0005886">
    <property type="term" value="C:plasma membrane"/>
    <property type="evidence" value="ECO:0007669"/>
    <property type="project" value="UniProtKB-SubCell"/>
</dbReference>
<evidence type="ECO:0000256" key="6">
    <source>
        <dbReference type="ARBA" id="ARBA00023310"/>
    </source>
</evidence>
<dbReference type="NCBIfam" id="NF009964">
    <property type="entry name" value="PRK13429.1-3"/>
    <property type="match status" value="1"/>
</dbReference>
<name>A0A3Q9ISY2_9BACT</name>
<dbReference type="EMBL" id="CP032819">
    <property type="protein sequence ID" value="AZS29283.1"/>
    <property type="molecule type" value="Genomic_DNA"/>
</dbReference>
<keyword evidence="8" id="KW-0378">Hydrolase</keyword>
<comment type="function">
    <text evidence="7">F(1)F(0) ATP synthase produces ATP from ADP in the presence of a proton or sodium gradient. F-type ATPases consist of two structural domains, F(1) containing the extramembraneous catalytic core and F(0) containing the membrane proton channel, linked together by a central stalk and a peripheral stalk. During catalysis, ATP synthesis in the catalytic domain of F(1) is coupled via a rotary mechanism of the central stalk subunits to proton translocation.</text>
</comment>
<dbReference type="Gene3D" id="1.10.520.20">
    <property type="entry name" value="N-terminal domain of the delta subunit of the F1F0-ATP synthase"/>
    <property type="match status" value="1"/>
</dbReference>
<accession>A0A3Q9ISY2</accession>
<organism evidence="8 9">
    <name type="scientific">Butyricimonas faecalis</name>
    <dbReference type="NCBI Taxonomy" id="2093856"/>
    <lineage>
        <taxon>Bacteria</taxon>
        <taxon>Pseudomonadati</taxon>
        <taxon>Bacteroidota</taxon>
        <taxon>Bacteroidia</taxon>
        <taxon>Bacteroidales</taxon>
        <taxon>Odoribacteraceae</taxon>
        <taxon>Butyricimonas</taxon>
    </lineage>
</organism>
<evidence type="ECO:0000256" key="3">
    <source>
        <dbReference type="ARBA" id="ARBA00022781"/>
    </source>
</evidence>
<evidence type="ECO:0000256" key="1">
    <source>
        <dbReference type="ARBA" id="ARBA00004370"/>
    </source>
</evidence>
<dbReference type="InterPro" id="IPR000711">
    <property type="entry name" value="ATPase_OSCP/dsu"/>
</dbReference>
<evidence type="ECO:0000256" key="2">
    <source>
        <dbReference type="ARBA" id="ARBA00022448"/>
    </source>
</evidence>
<dbReference type="InterPro" id="IPR020781">
    <property type="entry name" value="ATPase_OSCP/d_CS"/>
</dbReference>
<dbReference type="AlphaFoldDB" id="A0A3Q9ISY2"/>
<keyword evidence="2 7" id="KW-0813">Transport</keyword>
<keyword evidence="7" id="KW-0139">CF(1)</keyword>
<evidence type="ECO:0000313" key="9">
    <source>
        <dbReference type="Proteomes" id="UP000270673"/>
    </source>
</evidence>